<gene>
    <name evidence="1" type="ORF">NVIE_003070</name>
</gene>
<dbReference type="HOGENOM" id="CLU_184934_0_0_2"/>
<dbReference type="Proteomes" id="UP000027093">
    <property type="component" value="Chromosome"/>
</dbReference>
<evidence type="ECO:0000313" key="2">
    <source>
        <dbReference type="Proteomes" id="UP000027093"/>
    </source>
</evidence>
<reference evidence="1 2" key="1">
    <citation type="journal article" date="2014" name="Int. J. Syst. Evol. Microbiol.">
        <title>Nitrososphaera viennensis gen. nov., sp. nov., an aerobic and mesophilic, ammonia-oxidizing archaeon from soil and a member of the archaeal phylum Thaumarchaeota.</title>
        <authorList>
            <person name="Stieglmeier M."/>
            <person name="Klingl A."/>
            <person name="Alves R.J."/>
            <person name="Rittmann S.K."/>
            <person name="Melcher M."/>
            <person name="Leisch N."/>
            <person name="Schleper C."/>
        </authorList>
    </citation>
    <scope>NUCLEOTIDE SEQUENCE [LARGE SCALE GENOMIC DNA]</scope>
    <source>
        <strain evidence="1">EN76</strain>
    </source>
</reference>
<name>A0A060HLP1_9ARCH</name>
<dbReference type="EMBL" id="CP007536">
    <property type="protein sequence ID" value="AIC14496.1"/>
    <property type="molecule type" value="Genomic_DNA"/>
</dbReference>
<keyword evidence="2" id="KW-1185">Reference proteome</keyword>
<protein>
    <submittedName>
        <fullName evidence="1">Uncharacterized protein</fullName>
    </submittedName>
</protein>
<organism evidence="1 2">
    <name type="scientific">Nitrososphaera viennensis EN76</name>
    <dbReference type="NCBI Taxonomy" id="926571"/>
    <lineage>
        <taxon>Archaea</taxon>
        <taxon>Nitrososphaerota</taxon>
        <taxon>Nitrososphaeria</taxon>
        <taxon>Nitrososphaerales</taxon>
        <taxon>Nitrososphaeraceae</taxon>
        <taxon>Nitrososphaera</taxon>
    </lineage>
</organism>
<sequence>MAVNPVQKTVLERMLKDTIIGGKHTAIENLKKGFPKHMRGEVEDEVHKLIKIGFILPKPTSYGMQVSLNPRMIEEIKKILGV</sequence>
<dbReference type="AlphaFoldDB" id="A0A060HLP1"/>
<evidence type="ECO:0000313" key="1">
    <source>
        <dbReference type="EMBL" id="AIC14496.1"/>
    </source>
</evidence>
<accession>A0A060HLP1</accession>
<proteinExistence type="predicted"/>
<dbReference type="KEGG" id="nvn:NVIE_003070"/>